<comment type="caution">
    <text evidence="2">The sequence shown here is derived from an EMBL/GenBank/DDBJ whole genome shotgun (WGS) entry which is preliminary data.</text>
</comment>
<dbReference type="GeneID" id="43602604"/>
<organism evidence="2 3">
    <name type="scientific">Venustampulla echinocandica</name>
    <dbReference type="NCBI Taxonomy" id="2656787"/>
    <lineage>
        <taxon>Eukaryota</taxon>
        <taxon>Fungi</taxon>
        <taxon>Dikarya</taxon>
        <taxon>Ascomycota</taxon>
        <taxon>Pezizomycotina</taxon>
        <taxon>Leotiomycetes</taxon>
        <taxon>Helotiales</taxon>
        <taxon>Pleuroascaceae</taxon>
        <taxon>Venustampulla</taxon>
    </lineage>
</organism>
<feature type="region of interest" description="Disordered" evidence="1">
    <location>
        <begin position="14"/>
        <end position="44"/>
    </location>
</feature>
<dbReference type="EMBL" id="NPIC01000012">
    <property type="protein sequence ID" value="RDL31546.1"/>
    <property type="molecule type" value="Genomic_DNA"/>
</dbReference>
<evidence type="ECO:0000313" key="3">
    <source>
        <dbReference type="Proteomes" id="UP000254866"/>
    </source>
</evidence>
<accession>A0A370TBY2</accession>
<feature type="compositionally biased region" description="Polar residues" evidence="1">
    <location>
        <begin position="25"/>
        <end position="44"/>
    </location>
</feature>
<name>A0A370TBY2_9HELO</name>
<sequence length="117" mass="13232">MSPSERIVDTYAGGNARYTPRDNLPTLNTFTHEGRPQSTTATQTRLDTSAGCFDREISLGQTDNSMEAEQNALGEIVPSTYNMSPETEYTDQTESQEAIFLWYRRADGSPSWRICYY</sequence>
<keyword evidence="3" id="KW-1185">Reference proteome</keyword>
<dbReference type="AlphaFoldDB" id="A0A370TBY2"/>
<evidence type="ECO:0000256" key="1">
    <source>
        <dbReference type="SAM" id="MobiDB-lite"/>
    </source>
</evidence>
<protein>
    <submittedName>
        <fullName evidence="2">Uncharacterized protein</fullName>
    </submittedName>
</protein>
<dbReference type="RefSeq" id="XP_031865677.1">
    <property type="nucleotide sequence ID" value="XM_032018378.1"/>
</dbReference>
<evidence type="ECO:0000313" key="2">
    <source>
        <dbReference type="EMBL" id="RDL31546.1"/>
    </source>
</evidence>
<dbReference type="Proteomes" id="UP000254866">
    <property type="component" value="Unassembled WGS sequence"/>
</dbReference>
<gene>
    <name evidence="2" type="ORF">BP5553_09755</name>
</gene>
<proteinExistence type="predicted"/>
<reference evidence="2 3" key="1">
    <citation type="journal article" date="2018" name="IMA Fungus">
        <title>IMA Genome-F 9: Draft genome sequence of Annulohypoxylon stygium, Aspergillus mulundensis, Berkeleyomyces basicola (syn. Thielaviopsis basicola), Ceratocystis smalleyi, two Cercospora beticola strains, Coleophoma cylindrospora, Fusarium fracticaudum, Phialophora cf. hyalina, and Morchella septimelata.</title>
        <authorList>
            <person name="Wingfield B.D."/>
            <person name="Bills G.F."/>
            <person name="Dong Y."/>
            <person name="Huang W."/>
            <person name="Nel W.J."/>
            <person name="Swalarsk-Parry B.S."/>
            <person name="Vaghefi N."/>
            <person name="Wilken P.M."/>
            <person name="An Z."/>
            <person name="de Beer Z.W."/>
            <person name="De Vos L."/>
            <person name="Chen L."/>
            <person name="Duong T.A."/>
            <person name="Gao Y."/>
            <person name="Hammerbacher A."/>
            <person name="Kikkert J.R."/>
            <person name="Li Y."/>
            <person name="Li H."/>
            <person name="Li K."/>
            <person name="Li Q."/>
            <person name="Liu X."/>
            <person name="Ma X."/>
            <person name="Naidoo K."/>
            <person name="Pethybridge S.J."/>
            <person name="Sun J."/>
            <person name="Steenkamp E.T."/>
            <person name="van der Nest M.A."/>
            <person name="van Wyk S."/>
            <person name="Wingfield M.J."/>
            <person name="Xiong C."/>
            <person name="Yue Q."/>
            <person name="Zhang X."/>
        </authorList>
    </citation>
    <scope>NUCLEOTIDE SEQUENCE [LARGE SCALE GENOMIC DNA]</scope>
    <source>
        <strain evidence="2 3">BP 5553</strain>
    </source>
</reference>